<dbReference type="GO" id="GO:0004252">
    <property type="term" value="F:serine-type endopeptidase activity"/>
    <property type="evidence" value="ECO:0007669"/>
    <property type="project" value="InterPro"/>
</dbReference>
<sequence>MQEILQTTPVATIIFAFTVFTSAYGLYFNHDVNYQFSLHPYSINRGSRYYTVLTSGLVHGDLGHLLFNMLTFYFFAFKLEQFFVMAKGPMGHWLFAAMYIIALVLSDISTIIKHKNNIHYYSLGASGAISAILFSMILFMPNMKIGMLFIPIGIPAYIFGPLYLAYCVYSSRNQRDNVNHDAHFYGAVAGLLFTIILFPGILSAFLQQLLG</sequence>
<evidence type="ECO:0000313" key="10">
    <source>
        <dbReference type="Proteomes" id="UP000236893"/>
    </source>
</evidence>
<evidence type="ECO:0000256" key="1">
    <source>
        <dbReference type="ARBA" id="ARBA00004141"/>
    </source>
</evidence>
<keyword evidence="5 7" id="KW-1133">Transmembrane helix</keyword>
<dbReference type="GO" id="GO:0006508">
    <property type="term" value="P:proteolysis"/>
    <property type="evidence" value="ECO:0007669"/>
    <property type="project" value="UniProtKB-KW"/>
</dbReference>
<evidence type="ECO:0000256" key="2">
    <source>
        <dbReference type="ARBA" id="ARBA00009045"/>
    </source>
</evidence>
<feature type="transmembrane region" description="Helical" evidence="7">
    <location>
        <begin position="7"/>
        <end position="27"/>
    </location>
</feature>
<evidence type="ECO:0000256" key="4">
    <source>
        <dbReference type="ARBA" id="ARBA00022801"/>
    </source>
</evidence>
<feature type="transmembrane region" description="Helical" evidence="7">
    <location>
        <begin position="62"/>
        <end position="79"/>
    </location>
</feature>
<keyword evidence="10" id="KW-1185">Reference proteome</keyword>
<name>A0A2S5AAB0_9SPHI</name>
<keyword evidence="3 7" id="KW-0812">Transmembrane</keyword>
<proteinExistence type="inferred from homology"/>
<keyword evidence="9" id="KW-0645">Protease</keyword>
<comment type="caution">
    <text evidence="9">The sequence shown here is derived from an EMBL/GenBank/DDBJ whole genome shotgun (WGS) entry which is preliminary data.</text>
</comment>
<dbReference type="PANTHER" id="PTHR43731:SF14">
    <property type="entry name" value="PRESENILIN-ASSOCIATED RHOMBOID-LIKE PROTEIN, MITOCHONDRIAL"/>
    <property type="match status" value="1"/>
</dbReference>
<gene>
    <name evidence="9" type="ORF">C3K47_00705</name>
</gene>
<dbReference type="RefSeq" id="WP_103787156.1">
    <property type="nucleotide sequence ID" value="NZ_PQVF01000001.1"/>
</dbReference>
<comment type="similarity">
    <text evidence="2">Belongs to the peptidase S54 family.</text>
</comment>
<evidence type="ECO:0000256" key="3">
    <source>
        <dbReference type="ARBA" id="ARBA00022692"/>
    </source>
</evidence>
<evidence type="ECO:0000259" key="8">
    <source>
        <dbReference type="Pfam" id="PF01694"/>
    </source>
</evidence>
<evidence type="ECO:0000313" key="9">
    <source>
        <dbReference type="EMBL" id="POY39053.1"/>
    </source>
</evidence>
<feature type="transmembrane region" description="Helical" evidence="7">
    <location>
        <begin position="184"/>
        <end position="206"/>
    </location>
</feature>
<feature type="transmembrane region" description="Helical" evidence="7">
    <location>
        <begin position="118"/>
        <end position="139"/>
    </location>
</feature>
<dbReference type="AlphaFoldDB" id="A0A2S5AAB0"/>
<dbReference type="PANTHER" id="PTHR43731">
    <property type="entry name" value="RHOMBOID PROTEASE"/>
    <property type="match status" value="1"/>
</dbReference>
<feature type="transmembrane region" description="Helical" evidence="7">
    <location>
        <begin position="146"/>
        <end position="164"/>
    </location>
</feature>
<evidence type="ECO:0000256" key="5">
    <source>
        <dbReference type="ARBA" id="ARBA00022989"/>
    </source>
</evidence>
<reference evidence="9 10" key="1">
    <citation type="submission" date="2018-01" db="EMBL/GenBank/DDBJ databases">
        <authorList>
            <person name="Gaut B.S."/>
            <person name="Morton B.R."/>
            <person name="Clegg M.T."/>
            <person name="Duvall M.R."/>
        </authorList>
    </citation>
    <scope>NUCLEOTIDE SEQUENCE [LARGE SCALE GENOMIC DNA]</scope>
    <source>
        <strain evidence="9 10">HR-AV</strain>
    </source>
</reference>
<dbReference type="Pfam" id="PF01694">
    <property type="entry name" value="Rhomboid"/>
    <property type="match status" value="1"/>
</dbReference>
<dbReference type="Gene3D" id="1.20.1540.10">
    <property type="entry name" value="Rhomboid-like"/>
    <property type="match status" value="1"/>
</dbReference>
<evidence type="ECO:0000256" key="6">
    <source>
        <dbReference type="ARBA" id="ARBA00023136"/>
    </source>
</evidence>
<feature type="domain" description="Peptidase S54 rhomboid" evidence="8">
    <location>
        <begin position="48"/>
        <end position="199"/>
    </location>
</feature>
<accession>A0A2S5AAB0</accession>
<feature type="transmembrane region" description="Helical" evidence="7">
    <location>
        <begin position="91"/>
        <end position="112"/>
    </location>
</feature>
<dbReference type="InterPro" id="IPR050925">
    <property type="entry name" value="Rhomboid_protease_S54"/>
</dbReference>
<dbReference type="EMBL" id="PQVF01000001">
    <property type="protein sequence ID" value="POY39053.1"/>
    <property type="molecule type" value="Genomic_DNA"/>
</dbReference>
<dbReference type="SUPFAM" id="SSF144091">
    <property type="entry name" value="Rhomboid-like"/>
    <property type="match status" value="1"/>
</dbReference>
<organism evidence="9 10">
    <name type="scientific">Solitalea longa</name>
    <dbReference type="NCBI Taxonomy" id="2079460"/>
    <lineage>
        <taxon>Bacteria</taxon>
        <taxon>Pseudomonadati</taxon>
        <taxon>Bacteroidota</taxon>
        <taxon>Sphingobacteriia</taxon>
        <taxon>Sphingobacteriales</taxon>
        <taxon>Sphingobacteriaceae</taxon>
        <taxon>Solitalea</taxon>
    </lineage>
</organism>
<protein>
    <submittedName>
        <fullName evidence="9">Rhomboid family intramembrane serine protease</fullName>
    </submittedName>
</protein>
<keyword evidence="4" id="KW-0378">Hydrolase</keyword>
<dbReference type="OrthoDB" id="9807874at2"/>
<keyword evidence="6 7" id="KW-0472">Membrane</keyword>
<comment type="subcellular location">
    <subcellularLocation>
        <location evidence="1">Membrane</location>
        <topology evidence="1">Multi-pass membrane protein</topology>
    </subcellularLocation>
</comment>
<dbReference type="GO" id="GO:0016020">
    <property type="term" value="C:membrane"/>
    <property type="evidence" value="ECO:0007669"/>
    <property type="project" value="UniProtKB-SubCell"/>
</dbReference>
<dbReference type="Proteomes" id="UP000236893">
    <property type="component" value="Unassembled WGS sequence"/>
</dbReference>
<evidence type="ECO:0000256" key="7">
    <source>
        <dbReference type="SAM" id="Phobius"/>
    </source>
</evidence>
<dbReference type="InterPro" id="IPR022764">
    <property type="entry name" value="Peptidase_S54_rhomboid_dom"/>
</dbReference>
<dbReference type="InterPro" id="IPR035952">
    <property type="entry name" value="Rhomboid-like_sf"/>
</dbReference>